<dbReference type="AlphaFoldDB" id="A0A813FDE5"/>
<organism evidence="3 4">
    <name type="scientific">Polarella glacialis</name>
    <name type="common">Dinoflagellate</name>
    <dbReference type="NCBI Taxonomy" id="89957"/>
    <lineage>
        <taxon>Eukaryota</taxon>
        <taxon>Sar</taxon>
        <taxon>Alveolata</taxon>
        <taxon>Dinophyceae</taxon>
        <taxon>Suessiales</taxon>
        <taxon>Suessiaceae</taxon>
        <taxon>Polarella</taxon>
    </lineage>
</organism>
<evidence type="ECO:0000256" key="1">
    <source>
        <dbReference type="SAM" id="MobiDB-lite"/>
    </source>
</evidence>
<evidence type="ECO:0000313" key="4">
    <source>
        <dbReference type="Proteomes" id="UP000654075"/>
    </source>
</evidence>
<feature type="compositionally biased region" description="Low complexity" evidence="1">
    <location>
        <begin position="114"/>
        <end position="125"/>
    </location>
</feature>
<sequence>MHMQTPVLFPVHQNAPTARSPDCACCQRLLQQSRDTPQNFQGYPDHKGFLKAPLKTELYRRTTRLYTSSGLSARNSFLKPLRLSIACLHSLSIELFLMRRPQQQQPPRQPPRQPQQQQQQQQQQQRLKKLLLRHERKTWVMKLVFSQLHDFWAANLWSQAL</sequence>
<reference evidence="3" key="1">
    <citation type="submission" date="2021-02" db="EMBL/GenBank/DDBJ databases">
        <authorList>
            <person name="Dougan E. K."/>
            <person name="Rhodes N."/>
            <person name="Thang M."/>
            <person name="Chan C."/>
        </authorList>
    </citation>
    <scope>NUCLEOTIDE SEQUENCE</scope>
</reference>
<gene>
    <name evidence="2" type="ORF">PGLA1383_LOCUS27608</name>
    <name evidence="3" type="ORF">PGLA1383_LOCUS28320</name>
</gene>
<evidence type="ECO:0000313" key="3">
    <source>
        <dbReference type="EMBL" id="CAE8610503.1"/>
    </source>
</evidence>
<evidence type="ECO:0000313" key="2">
    <source>
        <dbReference type="EMBL" id="CAE8609781.1"/>
    </source>
</evidence>
<comment type="caution">
    <text evidence="3">The sequence shown here is derived from an EMBL/GenBank/DDBJ whole genome shotgun (WGS) entry which is preliminary data.</text>
</comment>
<dbReference type="Proteomes" id="UP000654075">
    <property type="component" value="Unassembled WGS sequence"/>
</dbReference>
<name>A0A813FDE5_POLGL</name>
<keyword evidence="4" id="KW-1185">Reference proteome</keyword>
<proteinExistence type="predicted"/>
<feature type="region of interest" description="Disordered" evidence="1">
    <location>
        <begin position="101"/>
        <end position="127"/>
    </location>
</feature>
<protein>
    <submittedName>
        <fullName evidence="3">Uncharacterized protein</fullName>
    </submittedName>
</protein>
<dbReference type="EMBL" id="CAJNNV010024406">
    <property type="protein sequence ID" value="CAE8609781.1"/>
    <property type="molecule type" value="Genomic_DNA"/>
</dbReference>
<dbReference type="EMBL" id="CAJNNV010024708">
    <property type="protein sequence ID" value="CAE8610503.1"/>
    <property type="molecule type" value="Genomic_DNA"/>
</dbReference>
<accession>A0A813FDE5</accession>